<evidence type="ECO:0000259" key="6">
    <source>
        <dbReference type="PROSITE" id="PS50262"/>
    </source>
</evidence>
<keyword evidence="2 5" id="KW-0812">Transmembrane</keyword>
<dbReference type="AlphaFoldDB" id="A0A9U8E107"/>
<accession>A0A9U8E107</accession>
<dbReference type="Pfam" id="PF10324">
    <property type="entry name" value="7TM_GPCR_Srw"/>
    <property type="match status" value="1"/>
</dbReference>
<protein>
    <submittedName>
        <fullName evidence="8">Uncharacterized protein LOC106055994</fullName>
    </submittedName>
</protein>
<keyword evidence="7" id="KW-1185">Reference proteome</keyword>
<feature type="domain" description="G-protein coupled receptors family 1 profile" evidence="6">
    <location>
        <begin position="56"/>
        <end position="329"/>
    </location>
</feature>
<feature type="transmembrane region" description="Helical" evidence="5">
    <location>
        <begin position="162"/>
        <end position="185"/>
    </location>
</feature>
<dbReference type="GO" id="GO:0016020">
    <property type="term" value="C:membrane"/>
    <property type="evidence" value="ECO:0007669"/>
    <property type="project" value="UniProtKB-SubCell"/>
</dbReference>
<evidence type="ECO:0000256" key="3">
    <source>
        <dbReference type="ARBA" id="ARBA00022989"/>
    </source>
</evidence>
<dbReference type="InterPro" id="IPR017452">
    <property type="entry name" value="GPCR_Rhodpsn_7TM"/>
</dbReference>
<evidence type="ECO:0000313" key="8">
    <source>
        <dbReference type="RefSeq" id="XP_013067980.2"/>
    </source>
</evidence>
<dbReference type="Gene3D" id="1.20.1070.10">
    <property type="entry name" value="Rhodopsin 7-helix transmembrane proteins"/>
    <property type="match status" value="1"/>
</dbReference>
<gene>
    <name evidence="8" type="primary">LOC106055994</name>
</gene>
<keyword evidence="3 5" id="KW-1133">Transmembrane helix</keyword>
<sequence>MNSTLYYEVVSLEPTGGSSLIVLFDPLDVSDHIKDIIQFVVLEVLTAAVCLLGMARNILNIVLFCRQGLTSSVNVSFLALSVADFLNVVITEWVSICFNDRFVSLQELTFFPPDVSYLTGGFPHACLSRITAWITVYMTAERCLCIALPFKVRALITVKGTVVIIISISCLTMIPLIPEYCFFFLDWTYFPQLNRTLLGLLPRLDRLDLEGISFLVYTVMMFTSFPAIVVMTTVLIVQLNKLSRWRGGAQASKDQAKALAVKDKMAVRTVVVVACVLIVTFTPTVVFSALSFTIPGFHLKGRYSNIYIIFVSIAFFFDATNASVNTFLYYVMNRSFRKTFHALFSLGHKK</sequence>
<dbReference type="KEGG" id="bgt:106055994"/>
<dbReference type="PANTHER" id="PTHR46641">
    <property type="entry name" value="FMRFAMIDE RECEPTOR-RELATED"/>
    <property type="match status" value="1"/>
</dbReference>
<feature type="transmembrane region" description="Helical" evidence="5">
    <location>
        <begin position="36"/>
        <end position="55"/>
    </location>
</feature>
<feature type="transmembrane region" description="Helical" evidence="5">
    <location>
        <begin position="270"/>
        <end position="294"/>
    </location>
</feature>
<evidence type="ECO:0000256" key="2">
    <source>
        <dbReference type="ARBA" id="ARBA00022692"/>
    </source>
</evidence>
<dbReference type="InterPro" id="IPR052954">
    <property type="entry name" value="GPCR-Ligand_Int"/>
</dbReference>
<dbReference type="OMA" id="NVVITEW"/>
<organism evidence="7 8">
    <name type="scientific">Biomphalaria glabrata</name>
    <name type="common">Bloodfluke planorb</name>
    <name type="synonym">Freshwater snail</name>
    <dbReference type="NCBI Taxonomy" id="6526"/>
    <lineage>
        <taxon>Eukaryota</taxon>
        <taxon>Metazoa</taxon>
        <taxon>Spiralia</taxon>
        <taxon>Lophotrochozoa</taxon>
        <taxon>Mollusca</taxon>
        <taxon>Gastropoda</taxon>
        <taxon>Heterobranchia</taxon>
        <taxon>Euthyneura</taxon>
        <taxon>Panpulmonata</taxon>
        <taxon>Hygrophila</taxon>
        <taxon>Lymnaeoidea</taxon>
        <taxon>Planorbidae</taxon>
        <taxon>Biomphalaria</taxon>
    </lineage>
</organism>
<evidence type="ECO:0000256" key="1">
    <source>
        <dbReference type="ARBA" id="ARBA00004370"/>
    </source>
</evidence>
<feature type="transmembrane region" description="Helical" evidence="5">
    <location>
        <begin position="306"/>
        <end position="331"/>
    </location>
</feature>
<feature type="transmembrane region" description="Helical" evidence="5">
    <location>
        <begin position="214"/>
        <end position="237"/>
    </location>
</feature>
<evidence type="ECO:0000256" key="4">
    <source>
        <dbReference type="ARBA" id="ARBA00023136"/>
    </source>
</evidence>
<dbReference type="PROSITE" id="PS50262">
    <property type="entry name" value="G_PROTEIN_RECEP_F1_2"/>
    <property type="match status" value="1"/>
</dbReference>
<dbReference type="OrthoDB" id="10011262at2759"/>
<proteinExistence type="predicted"/>
<dbReference type="SUPFAM" id="SSF81321">
    <property type="entry name" value="Family A G protein-coupled receptor-like"/>
    <property type="match status" value="1"/>
</dbReference>
<keyword evidence="4 5" id="KW-0472">Membrane</keyword>
<dbReference type="RefSeq" id="XP_013067980.2">
    <property type="nucleotide sequence ID" value="XM_013212526.2"/>
</dbReference>
<dbReference type="InterPro" id="IPR019427">
    <property type="entry name" value="7TM_GPCR_serpentine_rcpt_Srw"/>
</dbReference>
<name>A0A9U8E107_BIOGL</name>
<evidence type="ECO:0000313" key="7">
    <source>
        <dbReference type="Proteomes" id="UP001165740"/>
    </source>
</evidence>
<reference evidence="8" key="1">
    <citation type="submission" date="2025-08" db="UniProtKB">
        <authorList>
            <consortium name="RefSeq"/>
        </authorList>
    </citation>
    <scope>IDENTIFICATION</scope>
</reference>
<dbReference type="PANTHER" id="PTHR46641:SF2">
    <property type="entry name" value="FMRFAMIDE RECEPTOR"/>
    <property type="match status" value="1"/>
</dbReference>
<evidence type="ECO:0000256" key="5">
    <source>
        <dbReference type="SAM" id="Phobius"/>
    </source>
</evidence>
<dbReference type="GO" id="GO:0008528">
    <property type="term" value="F:G protein-coupled peptide receptor activity"/>
    <property type="evidence" value="ECO:0007669"/>
    <property type="project" value="InterPro"/>
</dbReference>
<comment type="subcellular location">
    <subcellularLocation>
        <location evidence="1">Membrane</location>
    </subcellularLocation>
</comment>
<dbReference type="Proteomes" id="UP001165740">
    <property type="component" value="Chromosome 8"/>
</dbReference>
<dbReference type="GeneID" id="106055994"/>
<dbReference type="InterPro" id="IPR000276">
    <property type="entry name" value="GPCR_Rhodpsn"/>
</dbReference>
<dbReference type="PRINTS" id="PR00237">
    <property type="entry name" value="GPCRRHODOPSN"/>
</dbReference>